<dbReference type="Gene3D" id="3.40.50.880">
    <property type="match status" value="1"/>
</dbReference>
<keyword evidence="1" id="KW-0808">Transferase</keyword>
<organism evidence="1 2">
    <name type="scientific">Colletotrichum trifolii</name>
    <dbReference type="NCBI Taxonomy" id="5466"/>
    <lineage>
        <taxon>Eukaryota</taxon>
        <taxon>Fungi</taxon>
        <taxon>Dikarya</taxon>
        <taxon>Ascomycota</taxon>
        <taxon>Pezizomycotina</taxon>
        <taxon>Sordariomycetes</taxon>
        <taxon>Hypocreomycetidae</taxon>
        <taxon>Glomerellales</taxon>
        <taxon>Glomerellaceae</taxon>
        <taxon>Colletotrichum</taxon>
        <taxon>Colletotrichum orbiculare species complex</taxon>
    </lineage>
</organism>
<evidence type="ECO:0000313" key="2">
    <source>
        <dbReference type="Proteomes" id="UP000295703"/>
    </source>
</evidence>
<dbReference type="PANTHER" id="PTHR42695:SF4">
    <property type="entry name" value="GLUTAMINE AMIDOTRANSFERASE DOMAIN-CONTAINING PROTEIN"/>
    <property type="match status" value="1"/>
</dbReference>
<reference evidence="1 2" key="1">
    <citation type="submission" date="2018-12" db="EMBL/GenBank/DDBJ databases">
        <title>Genome sequence and assembly of Colletotrichum trifolii.</title>
        <authorList>
            <person name="Gan P."/>
            <person name="Shirasu K."/>
        </authorList>
    </citation>
    <scope>NUCLEOTIDE SEQUENCE [LARGE SCALE GENOMIC DNA]</scope>
    <source>
        <strain evidence="1 2">543-2</strain>
    </source>
</reference>
<gene>
    <name evidence="1" type="ORF">CTRI78_v006285</name>
</gene>
<dbReference type="SUPFAM" id="SSF52317">
    <property type="entry name" value="Class I glutamine amidotransferase-like"/>
    <property type="match status" value="1"/>
</dbReference>
<dbReference type="AlphaFoldDB" id="A0A4R8RCT0"/>
<dbReference type="Proteomes" id="UP000295703">
    <property type="component" value="Unassembled WGS sequence"/>
</dbReference>
<keyword evidence="1" id="KW-0315">Glutamine amidotransferase</keyword>
<dbReference type="CDD" id="cd01741">
    <property type="entry name" value="GATase1_1"/>
    <property type="match status" value="1"/>
</dbReference>
<dbReference type="EMBL" id="RYZW01000058">
    <property type="protein sequence ID" value="TDZ54509.1"/>
    <property type="molecule type" value="Genomic_DNA"/>
</dbReference>
<comment type="caution">
    <text evidence="1">The sequence shown here is derived from an EMBL/GenBank/DDBJ whole genome shotgun (WGS) entry which is preliminary data.</text>
</comment>
<dbReference type="PANTHER" id="PTHR42695">
    <property type="entry name" value="GLUTAMINE AMIDOTRANSFERASE YLR126C-RELATED"/>
    <property type="match status" value="1"/>
</dbReference>
<dbReference type="GO" id="GO:0016740">
    <property type="term" value="F:transferase activity"/>
    <property type="evidence" value="ECO:0007669"/>
    <property type="project" value="UniProtKB-KW"/>
</dbReference>
<protein>
    <submittedName>
        <fullName evidence="1">Putative glutamine amidotransferase-like protein</fullName>
    </submittedName>
</protein>
<name>A0A4R8RCT0_COLTR</name>
<dbReference type="GO" id="GO:0005829">
    <property type="term" value="C:cytosol"/>
    <property type="evidence" value="ECO:0007669"/>
    <property type="project" value="TreeGrafter"/>
</dbReference>
<evidence type="ECO:0000313" key="1">
    <source>
        <dbReference type="EMBL" id="TDZ54509.1"/>
    </source>
</evidence>
<proteinExistence type="predicted"/>
<keyword evidence="2" id="KW-1185">Reference proteome</keyword>
<dbReference type="InterPro" id="IPR029062">
    <property type="entry name" value="Class_I_gatase-like"/>
</dbReference>
<sequence length="292" mass="32440">MQKMQKVQKVQKVQKYPGPGAPRIRMIVLETDDAHPDTHADKGSFGDILHSHFQAAGADHDPPLSVDTDQRFVVEDKGGKVPSFDDFESYQGLLITGSMYDAHGDNPWILKLLDVLTELWQRRPDLHLSGVCFGHQLLNRMLGAEVAPSPSRDWELGHSKIDLSPVGKFLFRTAGDSIRLHQMHQDHVVAPPSPERSGGLLAPGTRVDVWGHSEHTRVQGVYIKGRLFTTQAHLAFDEDMVKRQIQMRIDSGGITDLDHADEAAETADLEHDGDVVAAAILRFFHGDDDNVD</sequence>
<dbReference type="STRING" id="5466.A0A4R8RCT0"/>
<accession>A0A4R8RCT0</accession>
<dbReference type="GO" id="GO:0005634">
    <property type="term" value="C:nucleus"/>
    <property type="evidence" value="ECO:0007669"/>
    <property type="project" value="TreeGrafter"/>
</dbReference>
<dbReference type="InterPro" id="IPR044992">
    <property type="entry name" value="ChyE-like"/>
</dbReference>